<dbReference type="AlphaFoldDB" id="A0A6B0TWC2"/>
<evidence type="ECO:0000313" key="1">
    <source>
        <dbReference type="EMBL" id="MXU83618.1"/>
    </source>
</evidence>
<dbReference type="EMBL" id="GIFC01001535">
    <property type="protein sequence ID" value="MXU83618.1"/>
    <property type="molecule type" value="Transcribed_RNA"/>
</dbReference>
<proteinExistence type="predicted"/>
<name>A0A6B0TWC2_IXORI</name>
<accession>A0A6B0TWC2</accession>
<protein>
    <submittedName>
        <fullName evidence="1">Putative secreted protein</fullName>
    </submittedName>
</protein>
<reference evidence="1" key="1">
    <citation type="submission" date="2019-12" db="EMBL/GenBank/DDBJ databases">
        <title>An insight into the sialome of adult female Ixodes ricinus ticks feeding for 6 days.</title>
        <authorList>
            <person name="Perner J."/>
            <person name="Ribeiro J.M.C."/>
        </authorList>
    </citation>
    <scope>NUCLEOTIDE SEQUENCE</scope>
    <source>
        <strain evidence="1">Semi-engorged</strain>
        <tissue evidence="1">Salivary glands</tissue>
    </source>
</reference>
<organism evidence="1">
    <name type="scientific">Ixodes ricinus</name>
    <name type="common">Common tick</name>
    <name type="synonym">Acarus ricinus</name>
    <dbReference type="NCBI Taxonomy" id="34613"/>
    <lineage>
        <taxon>Eukaryota</taxon>
        <taxon>Metazoa</taxon>
        <taxon>Ecdysozoa</taxon>
        <taxon>Arthropoda</taxon>
        <taxon>Chelicerata</taxon>
        <taxon>Arachnida</taxon>
        <taxon>Acari</taxon>
        <taxon>Parasitiformes</taxon>
        <taxon>Ixodida</taxon>
        <taxon>Ixodoidea</taxon>
        <taxon>Ixodidae</taxon>
        <taxon>Ixodinae</taxon>
        <taxon>Ixodes</taxon>
    </lineage>
</organism>
<sequence length="76" mass="7654">MGLRAGTLPACTSAAFCGWSGNAPPLGLRASGPWQATGVPGFELRTSPREPGRCHWPPPSTVRLTESGCGGGGCTG</sequence>